<dbReference type="PROSITE" id="PS51450">
    <property type="entry name" value="LRR"/>
    <property type="match status" value="1"/>
</dbReference>
<dbReference type="SUPFAM" id="SSF52058">
    <property type="entry name" value="L domain-like"/>
    <property type="match status" value="1"/>
</dbReference>
<feature type="compositionally biased region" description="Basic and acidic residues" evidence="3">
    <location>
        <begin position="131"/>
        <end position="160"/>
    </location>
</feature>
<accession>A0A7S3MQ85</accession>
<proteinExistence type="predicted"/>
<evidence type="ECO:0000256" key="3">
    <source>
        <dbReference type="SAM" id="MobiDB-lite"/>
    </source>
</evidence>
<gene>
    <name evidence="4" type="ORF">FEHR0123_LOCUS11063</name>
</gene>
<name>A0A7S3MQ85_9SPIT</name>
<feature type="region of interest" description="Disordered" evidence="3">
    <location>
        <begin position="127"/>
        <end position="173"/>
    </location>
</feature>
<evidence type="ECO:0000256" key="1">
    <source>
        <dbReference type="ARBA" id="ARBA00022614"/>
    </source>
</evidence>
<sequence length="173" mass="19013">MSENKLANCAGLAAMPKLLELNLNGNALTSLTDLRGLGSLKKLDVGKNKLATLDKFPVLPELEHFDASENLIEANGEKELENLEQCENLTTLLMAGNPWVDEKGDDFKKEVLIALEQLNIVQVNDMEPVTSEEKADAKTEKAEREKARLEAEEEARKAAEEAANNPPEEEAAE</sequence>
<dbReference type="EMBL" id="HBIE01036280">
    <property type="protein sequence ID" value="CAE0316102.1"/>
    <property type="molecule type" value="Transcribed_RNA"/>
</dbReference>
<dbReference type="AlphaFoldDB" id="A0A7S3MQ85"/>
<dbReference type="InterPro" id="IPR001611">
    <property type="entry name" value="Leu-rich_rpt"/>
</dbReference>
<reference evidence="4" key="1">
    <citation type="submission" date="2021-01" db="EMBL/GenBank/DDBJ databases">
        <authorList>
            <person name="Corre E."/>
            <person name="Pelletier E."/>
            <person name="Niang G."/>
            <person name="Scheremetjew M."/>
            <person name="Finn R."/>
            <person name="Kale V."/>
            <person name="Holt S."/>
            <person name="Cochrane G."/>
            <person name="Meng A."/>
            <person name="Brown T."/>
            <person name="Cohen L."/>
        </authorList>
    </citation>
    <scope>NUCLEOTIDE SEQUENCE</scope>
    <source>
        <strain evidence="4">Fehren 1</strain>
    </source>
</reference>
<keyword evidence="2" id="KW-0677">Repeat</keyword>
<evidence type="ECO:0000256" key="2">
    <source>
        <dbReference type="ARBA" id="ARBA00022737"/>
    </source>
</evidence>
<dbReference type="InterPro" id="IPR032675">
    <property type="entry name" value="LRR_dom_sf"/>
</dbReference>
<dbReference type="PANTHER" id="PTHR46652">
    <property type="entry name" value="LEUCINE-RICH REPEAT AND IQ DOMAIN-CONTAINING PROTEIN 1-RELATED"/>
    <property type="match status" value="1"/>
</dbReference>
<dbReference type="InterPro" id="IPR050836">
    <property type="entry name" value="SDS22/Internalin_LRR"/>
</dbReference>
<dbReference type="PANTHER" id="PTHR46652:SF3">
    <property type="entry name" value="LEUCINE-RICH REPEAT-CONTAINING PROTEIN 9"/>
    <property type="match status" value="1"/>
</dbReference>
<dbReference type="Gene3D" id="3.80.10.10">
    <property type="entry name" value="Ribonuclease Inhibitor"/>
    <property type="match status" value="1"/>
</dbReference>
<evidence type="ECO:0000313" key="4">
    <source>
        <dbReference type="EMBL" id="CAE0316102.1"/>
    </source>
</evidence>
<keyword evidence="1" id="KW-0433">Leucine-rich repeat</keyword>
<organism evidence="4">
    <name type="scientific">Favella ehrenbergii</name>
    <dbReference type="NCBI Taxonomy" id="182087"/>
    <lineage>
        <taxon>Eukaryota</taxon>
        <taxon>Sar</taxon>
        <taxon>Alveolata</taxon>
        <taxon>Ciliophora</taxon>
        <taxon>Intramacronucleata</taxon>
        <taxon>Spirotrichea</taxon>
        <taxon>Choreotrichia</taxon>
        <taxon>Tintinnida</taxon>
        <taxon>Xystonellidae</taxon>
        <taxon>Favella</taxon>
    </lineage>
</organism>
<protein>
    <submittedName>
        <fullName evidence="4">Uncharacterized protein</fullName>
    </submittedName>
</protein>